<reference evidence="6 7" key="1">
    <citation type="submission" date="2021-03" db="EMBL/GenBank/DDBJ databases">
        <title>novel species in genus Cellulomonas.</title>
        <authorList>
            <person name="Zhang G."/>
        </authorList>
    </citation>
    <scope>NUCLEOTIDE SEQUENCE [LARGE SCALE GENOMIC DNA]</scope>
    <source>
        <strain evidence="7">zg-ZUI188</strain>
    </source>
</reference>
<dbReference type="Gene3D" id="3.30.450.40">
    <property type="match status" value="1"/>
</dbReference>
<dbReference type="Pfam" id="PF13185">
    <property type="entry name" value="GAF_2"/>
    <property type="match status" value="1"/>
</dbReference>
<evidence type="ECO:0000259" key="5">
    <source>
        <dbReference type="PROSITE" id="PS50921"/>
    </source>
</evidence>
<evidence type="ECO:0000313" key="7">
    <source>
        <dbReference type="Proteomes" id="UP000678317"/>
    </source>
</evidence>
<evidence type="ECO:0000256" key="1">
    <source>
        <dbReference type="ARBA" id="ARBA00022679"/>
    </source>
</evidence>
<organism evidence="6 7">
    <name type="scientific">Cellulomonas fengjieae</name>
    <dbReference type="NCBI Taxonomy" id="2819978"/>
    <lineage>
        <taxon>Bacteria</taxon>
        <taxon>Bacillati</taxon>
        <taxon>Actinomycetota</taxon>
        <taxon>Actinomycetes</taxon>
        <taxon>Micrococcales</taxon>
        <taxon>Cellulomonadaceae</taxon>
        <taxon>Cellulomonas</taxon>
    </lineage>
</organism>
<dbReference type="InterPro" id="IPR011006">
    <property type="entry name" value="CheY-like_superfamily"/>
</dbReference>
<evidence type="ECO:0000256" key="4">
    <source>
        <dbReference type="ARBA" id="ARBA00023163"/>
    </source>
</evidence>
<dbReference type="Gene3D" id="1.10.10.10">
    <property type="entry name" value="Winged helix-like DNA-binding domain superfamily/Winged helix DNA-binding domain"/>
    <property type="match status" value="1"/>
</dbReference>
<dbReference type="InterPro" id="IPR036388">
    <property type="entry name" value="WH-like_DNA-bd_sf"/>
</dbReference>
<keyword evidence="7" id="KW-1185">Reference proteome</keyword>
<dbReference type="PROSITE" id="PS50921">
    <property type="entry name" value="ANTAR"/>
    <property type="match status" value="1"/>
</dbReference>
<name>A0ABS3SIA7_9CELL</name>
<keyword evidence="1" id="KW-0808">Transferase</keyword>
<dbReference type="RefSeq" id="WP_208213287.1">
    <property type="nucleotide sequence ID" value="NZ_CP074404.1"/>
</dbReference>
<evidence type="ECO:0000313" key="6">
    <source>
        <dbReference type="EMBL" id="MBO3085478.1"/>
    </source>
</evidence>
<dbReference type="InterPro" id="IPR005561">
    <property type="entry name" value="ANTAR"/>
</dbReference>
<dbReference type="SUPFAM" id="SSF55781">
    <property type="entry name" value="GAF domain-like"/>
    <property type="match status" value="1"/>
</dbReference>
<keyword evidence="2" id="KW-0418">Kinase</keyword>
<dbReference type="InterPro" id="IPR029016">
    <property type="entry name" value="GAF-like_dom_sf"/>
</dbReference>
<dbReference type="InterPro" id="IPR012074">
    <property type="entry name" value="GAF_ANTAR"/>
</dbReference>
<keyword evidence="3" id="KW-0805">Transcription regulation</keyword>
<gene>
    <name evidence="6" type="ORF">J4035_12595</name>
</gene>
<dbReference type="SMART" id="SM00065">
    <property type="entry name" value="GAF"/>
    <property type="match status" value="1"/>
</dbReference>
<dbReference type="PIRSF" id="PIRSF036625">
    <property type="entry name" value="GAF_ANTAR"/>
    <property type="match status" value="1"/>
</dbReference>
<dbReference type="Proteomes" id="UP000678317">
    <property type="component" value="Unassembled WGS sequence"/>
</dbReference>
<accession>A0ABS3SIA7</accession>
<feature type="domain" description="ANTAR" evidence="5">
    <location>
        <begin position="176"/>
        <end position="237"/>
    </location>
</feature>
<sequence>MSASLPERDLPLAEELATVFTQMSGLLLSQETVETALHTIATLAQTTLPGTVAAGLTLVDVHGRRTTAGASDRVTQRADALQYELDEGPCLTACAQRTLVRVDDVAHDERWPRWARAVRPLGVYSTLSAPLVAGDTTLGAIKVYGQHPGIYDAHAEHVMTLFAAQAAVLVANVQTVENARSLSTQLRDALRNRDVISTAKGVLMAREGVDEDTAFARLVAMSQRDGRKLRDVAETLVRAASQRRR</sequence>
<proteinExistence type="predicted"/>
<comment type="caution">
    <text evidence="6">The sequence shown here is derived from an EMBL/GenBank/DDBJ whole genome shotgun (WGS) entry which is preliminary data.</text>
</comment>
<dbReference type="InterPro" id="IPR003018">
    <property type="entry name" value="GAF"/>
</dbReference>
<dbReference type="SMART" id="SM01012">
    <property type="entry name" value="ANTAR"/>
    <property type="match status" value="1"/>
</dbReference>
<evidence type="ECO:0000256" key="3">
    <source>
        <dbReference type="ARBA" id="ARBA00023015"/>
    </source>
</evidence>
<keyword evidence="4" id="KW-0804">Transcription</keyword>
<dbReference type="SUPFAM" id="SSF52172">
    <property type="entry name" value="CheY-like"/>
    <property type="match status" value="1"/>
</dbReference>
<dbReference type="EMBL" id="JAGFBM010000007">
    <property type="protein sequence ID" value="MBO3085478.1"/>
    <property type="molecule type" value="Genomic_DNA"/>
</dbReference>
<dbReference type="Pfam" id="PF03861">
    <property type="entry name" value="ANTAR"/>
    <property type="match status" value="1"/>
</dbReference>
<evidence type="ECO:0000256" key="2">
    <source>
        <dbReference type="ARBA" id="ARBA00022777"/>
    </source>
</evidence>
<protein>
    <submittedName>
        <fullName evidence="6">GAF and ANTAR domain-containing protein</fullName>
    </submittedName>
</protein>